<evidence type="ECO:0000313" key="3">
    <source>
        <dbReference type="Proteomes" id="UP000826014"/>
    </source>
</evidence>
<name>A0ABX8V3P4_9BACT</name>
<keyword evidence="1" id="KW-0472">Membrane</keyword>
<keyword evidence="1" id="KW-1133">Transmembrane helix</keyword>
<keyword evidence="3" id="KW-1185">Reference proteome</keyword>
<keyword evidence="1" id="KW-0812">Transmembrane</keyword>
<accession>A0ABX8V3P4</accession>
<dbReference type="EMBL" id="CP075588">
    <property type="protein sequence ID" value="QYF49486.1"/>
    <property type="molecule type" value="Genomic_DNA"/>
</dbReference>
<proteinExistence type="predicted"/>
<feature type="transmembrane region" description="Helical" evidence="1">
    <location>
        <begin position="6"/>
        <end position="25"/>
    </location>
</feature>
<dbReference type="Proteomes" id="UP000826014">
    <property type="component" value="Plasmid unnamed"/>
</dbReference>
<geneLocation type="plasmid" evidence="2 3">
    <name>unnamed</name>
</geneLocation>
<evidence type="ECO:0000313" key="2">
    <source>
        <dbReference type="EMBL" id="QYF49486.1"/>
    </source>
</evidence>
<organism evidence="2 3">
    <name type="scientific">Candidatus Rhabdochlamydia oedothoracis</name>
    <dbReference type="NCBI Taxonomy" id="2720720"/>
    <lineage>
        <taxon>Bacteria</taxon>
        <taxon>Pseudomonadati</taxon>
        <taxon>Chlamydiota</taxon>
        <taxon>Chlamydiia</taxon>
        <taxon>Parachlamydiales</taxon>
        <taxon>Candidatus Rhabdochlamydiaceae</taxon>
        <taxon>Candidatus Rhabdochlamydia</taxon>
    </lineage>
</organism>
<keyword evidence="2" id="KW-0614">Plasmid</keyword>
<protein>
    <submittedName>
        <fullName evidence="2">Uncharacterized protein</fullName>
    </submittedName>
</protein>
<evidence type="ECO:0000256" key="1">
    <source>
        <dbReference type="SAM" id="Phobius"/>
    </source>
</evidence>
<reference evidence="2 3" key="1">
    <citation type="journal article" date="2022" name="bioRxiv">
        <title>Ecology and evolution of chlamydial symbionts of arthropods.</title>
        <authorList>
            <person name="Halter T."/>
            <person name="Koestlbacher S."/>
            <person name="Collingro A."/>
            <person name="Sixt B.S."/>
            <person name="Toenshoff E.R."/>
            <person name="Hendrickx F."/>
            <person name="Kostanjsek R."/>
            <person name="Horn M."/>
        </authorList>
    </citation>
    <scope>NUCLEOTIDE SEQUENCE [LARGE SCALE GENOMIC DNA]</scope>
    <source>
        <strain evidence="2">W744xW776</strain>
        <plasmid evidence="2 3">unnamed</plasmid>
    </source>
</reference>
<gene>
    <name evidence="2" type="ORF">RHABOEDO_001883</name>
</gene>
<feature type="transmembrane region" description="Helical" evidence="1">
    <location>
        <begin position="45"/>
        <end position="63"/>
    </location>
</feature>
<sequence length="66" mass="6861">MVPLGILNTVLGLLNIVPLGTLPLLNTLLLQAQLLIDQGNSPQQVFAILSVAITGSCSLPVRAGEK</sequence>